<name>A0A1X0QV24_RHIZD</name>
<evidence type="ECO:0000313" key="2">
    <source>
        <dbReference type="EMBL" id="ORE03602.1"/>
    </source>
</evidence>
<dbReference type="Proteomes" id="UP000242414">
    <property type="component" value="Unassembled WGS sequence"/>
</dbReference>
<feature type="region of interest" description="Disordered" evidence="1">
    <location>
        <begin position="21"/>
        <end position="41"/>
    </location>
</feature>
<feature type="compositionally biased region" description="Basic and acidic residues" evidence="1">
    <location>
        <begin position="21"/>
        <end position="31"/>
    </location>
</feature>
<gene>
    <name evidence="2" type="ORF">BCV72DRAFT_308047</name>
</gene>
<reference evidence="2" key="1">
    <citation type="journal article" date="2016" name="Proc. Natl. Acad. Sci. U.S.A.">
        <title>Lipid metabolic changes in an early divergent fungus govern the establishment of a mutualistic symbiosis with endobacteria.</title>
        <authorList>
            <person name="Lastovetsky O.A."/>
            <person name="Gaspar M.L."/>
            <person name="Mondo S.J."/>
            <person name="LaButti K.M."/>
            <person name="Sandor L."/>
            <person name="Grigoriev I.V."/>
            <person name="Henry S.A."/>
            <person name="Pawlowska T.E."/>
        </authorList>
    </citation>
    <scope>NUCLEOTIDE SEQUENCE [LARGE SCALE GENOMIC DNA]</scope>
    <source>
        <strain evidence="2">ATCC 52814</strain>
    </source>
</reference>
<proteinExistence type="predicted"/>
<dbReference type="AlphaFoldDB" id="A0A1X0QV24"/>
<dbReference type="VEuPathDB" id="FungiDB:BCV72DRAFT_308047"/>
<evidence type="ECO:0000256" key="1">
    <source>
        <dbReference type="SAM" id="MobiDB-lite"/>
    </source>
</evidence>
<sequence>MIKGEVYNTGVEYEDSLLESLKEEEEKSETRKSHKSNTSNNVNEKSILVPTIRILSARFVKEIRINIPTAIALMPLKGLRTGNAQLTKQKKSLKCVSNKPNASGVMNEILLSSATSRIRQALEDQETIGTGAARADAIIGDYILLKGVLDPGSHSSFVSKRLASELNWEILSVSKKEAKSNCG</sequence>
<accession>A0A1X0QV24</accession>
<dbReference type="EMBL" id="KV921997">
    <property type="protein sequence ID" value="ORE03602.1"/>
    <property type="molecule type" value="Genomic_DNA"/>
</dbReference>
<protein>
    <submittedName>
        <fullName evidence="2">Uncharacterized protein</fullName>
    </submittedName>
</protein>
<organism evidence="2">
    <name type="scientific">Rhizopus microsporus var. microsporus</name>
    <dbReference type="NCBI Taxonomy" id="86635"/>
    <lineage>
        <taxon>Eukaryota</taxon>
        <taxon>Fungi</taxon>
        <taxon>Fungi incertae sedis</taxon>
        <taxon>Mucoromycota</taxon>
        <taxon>Mucoromycotina</taxon>
        <taxon>Mucoromycetes</taxon>
        <taxon>Mucorales</taxon>
        <taxon>Mucorineae</taxon>
        <taxon>Rhizopodaceae</taxon>
        <taxon>Rhizopus</taxon>
    </lineage>
</organism>